<evidence type="ECO:0000256" key="2">
    <source>
        <dbReference type="SAM" id="Phobius"/>
    </source>
</evidence>
<dbReference type="EMBL" id="CP017829">
    <property type="protein sequence ID" value="APA16251.1"/>
    <property type="molecule type" value="Genomic_DNA"/>
</dbReference>
<evidence type="ECO:0000256" key="1">
    <source>
        <dbReference type="SAM" id="MobiDB-lite"/>
    </source>
</evidence>
<reference evidence="5" key="1">
    <citation type="journal article" date="2017" name="Genome Biol. Evol.">
        <title>The complete genome sequence of the phytopathogenic fungus Sclerotinia sclerotiorum reveals insights into the genome architecture of broad host range pathogens.</title>
        <authorList>
            <person name="Derbyshire M."/>
            <person name="Denton-Giles M."/>
            <person name="Hegedus D."/>
            <person name="Seifbarghy S."/>
            <person name="Rollins J."/>
            <person name="van Kan J."/>
            <person name="Seidl M.F."/>
            <person name="Faino L."/>
            <person name="Mbengue M."/>
            <person name="Navaud O."/>
            <person name="Raffaele S."/>
            <person name="Hammond-Kosack K."/>
            <person name="Heard S."/>
            <person name="Oliver R."/>
        </authorList>
    </citation>
    <scope>NUCLEOTIDE SEQUENCE [LARGE SCALE GENOMIC DNA]</scope>
    <source>
        <strain evidence="5">ATCC 18683 / 1980 / Ss-1</strain>
    </source>
</reference>
<feature type="compositionally biased region" description="Polar residues" evidence="1">
    <location>
        <begin position="139"/>
        <end position="160"/>
    </location>
</feature>
<organism evidence="4 5">
    <name type="scientific">Sclerotinia sclerotiorum (strain ATCC 18683 / 1980 / Ss-1)</name>
    <name type="common">White mold</name>
    <name type="synonym">Whetzelinia sclerotiorum</name>
    <dbReference type="NCBI Taxonomy" id="665079"/>
    <lineage>
        <taxon>Eukaryota</taxon>
        <taxon>Fungi</taxon>
        <taxon>Dikarya</taxon>
        <taxon>Ascomycota</taxon>
        <taxon>Pezizomycotina</taxon>
        <taxon>Leotiomycetes</taxon>
        <taxon>Helotiales</taxon>
        <taxon>Sclerotiniaceae</taxon>
        <taxon>Sclerotinia</taxon>
    </lineage>
</organism>
<name>A0A1D9QMU5_SCLS1</name>
<proteinExistence type="predicted"/>
<feature type="region of interest" description="Disordered" evidence="1">
    <location>
        <begin position="122"/>
        <end position="160"/>
    </location>
</feature>
<dbReference type="Pfam" id="PF20521">
    <property type="entry name" value="DUF6736"/>
    <property type="match status" value="1"/>
</dbReference>
<evidence type="ECO:0000313" key="5">
    <source>
        <dbReference type="Proteomes" id="UP000177798"/>
    </source>
</evidence>
<dbReference type="VEuPathDB" id="FungiDB:sscle_16g110210"/>
<keyword evidence="2" id="KW-0812">Transmembrane</keyword>
<dbReference type="InterPro" id="IPR046624">
    <property type="entry name" value="CSS2_C"/>
</dbReference>
<accession>A0A1D9QMU5</accession>
<evidence type="ECO:0000313" key="4">
    <source>
        <dbReference type="EMBL" id="APA16251.1"/>
    </source>
</evidence>
<dbReference type="AlphaFoldDB" id="A0A1D9QMU5"/>
<protein>
    <recommendedName>
        <fullName evidence="3">Secreted protein CSS2 C-terminal domain-containing protein</fullName>
    </recommendedName>
</protein>
<feature type="domain" description="Secreted protein CSS2 C-terminal" evidence="3">
    <location>
        <begin position="12"/>
        <end position="111"/>
    </location>
</feature>
<feature type="transmembrane region" description="Helical" evidence="2">
    <location>
        <begin position="6"/>
        <end position="26"/>
    </location>
</feature>
<keyword evidence="2" id="KW-0472">Membrane</keyword>
<gene>
    <name evidence="4" type="ORF">sscle_16g110210</name>
</gene>
<dbReference type="RefSeq" id="XP_001588906.1">
    <property type="nucleotide sequence ID" value="XM_001588856.1"/>
</dbReference>
<dbReference type="Proteomes" id="UP000177798">
    <property type="component" value="Chromosome 16"/>
</dbReference>
<evidence type="ECO:0000259" key="3">
    <source>
        <dbReference type="Pfam" id="PF20521"/>
    </source>
</evidence>
<sequence>MAKISLIWTLIISAVLVCIQILMQSVDTIVAKRRCRKSYGSLEDVSWIYTPGADCYNCEAKTVQAAIQHHLSTQNTANKISCTQCLDLSYSVSWTGHLLIGPTDGFNSTMYCGSELSSFQEGGSKFHSPPANGRKLGPNFSSIPASGPKPTTMSINRVEL</sequence>
<dbReference type="KEGG" id="ssl:SS1G_10454"/>
<keyword evidence="2" id="KW-1133">Transmembrane helix</keyword>
<dbReference type="OrthoDB" id="5059029at2759"/>